<sequence length="109" mass="12232">MVQKSTLTPKQQCKLEKFFISNHAIFGLEGDPPMAVETRAQDRKKMVPEPSDQPALGQDQDPIVNLADLPDQSTNPALEMTCQKIGKEKMPQWGKKGEYTCLDDSKLEK</sequence>
<dbReference type="Proteomes" id="UP000887565">
    <property type="component" value="Unplaced"/>
</dbReference>
<accession>A0A915J5S4</accession>
<evidence type="ECO:0000313" key="3">
    <source>
        <dbReference type="WBParaSite" id="nRc.2.0.1.t21796-RA"/>
    </source>
</evidence>
<evidence type="ECO:0000313" key="2">
    <source>
        <dbReference type="Proteomes" id="UP000887565"/>
    </source>
</evidence>
<dbReference type="WBParaSite" id="nRc.2.0.1.t21796-RA">
    <property type="protein sequence ID" value="nRc.2.0.1.t21796-RA"/>
    <property type="gene ID" value="nRc.2.0.1.g21796"/>
</dbReference>
<organism evidence="2 3">
    <name type="scientific">Romanomermis culicivorax</name>
    <name type="common">Nematode worm</name>
    <dbReference type="NCBI Taxonomy" id="13658"/>
    <lineage>
        <taxon>Eukaryota</taxon>
        <taxon>Metazoa</taxon>
        <taxon>Ecdysozoa</taxon>
        <taxon>Nematoda</taxon>
        <taxon>Enoplea</taxon>
        <taxon>Dorylaimia</taxon>
        <taxon>Mermithida</taxon>
        <taxon>Mermithoidea</taxon>
        <taxon>Mermithidae</taxon>
        <taxon>Romanomermis</taxon>
    </lineage>
</organism>
<evidence type="ECO:0000256" key="1">
    <source>
        <dbReference type="SAM" id="MobiDB-lite"/>
    </source>
</evidence>
<keyword evidence="2" id="KW-1185">Reference proteome</keyword>
<protein>
    <submittedName>
        <fullName evidence="3">Uncharacterized protein</fullName>
    </submittedName>
</protein>
<proteinExistence type="predicted"/>
<name>A0A915J5S4_ROMCU</name>
<feature type="region of interest" description="Disordered" evidence="1">
    <location>
        <begin position="39"/>
        <end position="75"/>
    </location>
</feature>
<dbReference type="AlphaFoldDB" id="A0A915J5S4"/>
<reference evidence="3" key="1">
    <citation type="submission" date="2022-11" db="UniProtKB">
        <authorList>
            <consortium name="WormBaseParasite"/>
        </authorList>
    </citation>
    <scope>IDENTIFICATION</scope>
</reference>